<dbReference type="Gene3D" id="3.30.360.10">
    <property type="entry name" value="Dihydrodipicolinate Reductase, domain 2"/>
    <property type="match status" value="1"/>
</dbReference>
<dbReference type="EMBL" id="CP048286">
    <property type="protein sequence ID" value="QHW33876.1"/>
    <property type="molecule type" value="Genomic_DNA"/>
</dbReference>
<evidence type="ECO:0000259" key="2">
    <source>
        <dbReference type="Pfam" id="PF01408"/>
    </source>
</evidence>
<feature type="domain" description="Gfo/Idh/MocA-like oxidoreductase N-terminal" evidence="2">
    <location>
        <begin position="7"/>
        <end position="117"/>
    </location>
</feature>
<protein>
    <submittedName>
        <fullName evidence="3">Gfo/Idh/MocA family oxidoreductase</fullName>
    </submittedName>
</protein>
<keyword evidence="4" id="KW-1185">Reference proteome</keyword>
<dbReference type="PANTHER" id="PTHR43818:SF11">
    <property type="entry name" value="BCDNA.GH03377"/>
    <property type="match status" value="1"/>
</dbReference>
<dbReference type="InterPro" id="IPR050463">
    <property type="entry name" value="Gfo/Idh/MocA_oxidrdct_glycsds"/>
</dbReference>
<gene>
    <name evidence="3" type="ORF">GZH47_25825</name>
</gene>
<dbReference type="SUPFAM" id="SSF51735">
    <property type="entry name" value="NAD(P)-binding Rossmann-fold domains"/>
    <property type="match status" value="1"/>
</dbReference>
<dbReference type="AlphaFoldDB" id="A0A6C0P6C5"/>
<dbReference type="Pfam" id="PF01408">
    <property type="entry name" value="GFO_IDH_MocA"/>
    <property type="match status" value="1"/>
</dbReference>
<name>A0A6C0P6C5_9BACL</name>
<organism evidence="3 4">
    <name type="scientific">Paenibacillus rhizovicinus</name>
    <dbReference type="NCBI Taxonomy" id="2704463"/>
    <lineage>
        <taxon>Bacteria</taxon>
        <taxon>Bacillati</taxon>
        <taxon>Bacillota</taxon>
        <taxon>Bacilli</taxon>
        <taxon>Bacillales</taxon>
        <taxon>Paenibacillaceae</taxon>
        <taxon>Paenibacillus</taxon>
    </lineage>
</organism>
<keyword evidence="1" id="KW-0560">Oxidoreductase</keyword>
<accession>A0A6C0P6C5</accession>
<dbReference type="GO" id="GO:0016491">
    <property type="term" value="F:oxidoreductase activity"/>
    <property type="evidence" value="ECO:0007669"/>
    <property type="project" value="UniProtKB-KW"/>
</dbReference>
<dbReference type="SUPFAM" id="SSF55347">
    <property type="entry name" value="Glyceraldehyde-3-phosphate dehydrogenase-like, C-terminal domain"/>
    <property type="match status" value="1"/>
</dbReference>
<evidence type="ECO:0000313" key="4">
    <source>
        <dbReference type="Proteomes" id="UP000479114"/>
    </source>
</evidence>
<dbReference type="InterPro" id="IPR036291">
    <property type="entry name" value="NAD(P)-bd_dom_sf"/>
</dbReference>
<evidence type="ECO:0000313" key="3">
    <source>
        <dbReference type="EMBL" id="QHW33876.1"/>
    </source>
</evidence>
<dbReference type="RefSeq" id="WP_162643873.1">
    <property type="nucleotide sequence ID" value="NZ_CP048286.1"/>
</dbReference>
<dbReference type="Proteomes" id="UP000479114">
    <property type="component" value="Chromosome"/>
</dbReference>
<dbReference type="PANTHER" id="PTHR43818">
    <property type="entry name" value="BCDNA.GH03377"/>
    <property type="match status" value="1"/>
</dbReference>
<reference evidence="3 4" key="1">
    <citation type="submission" date="2020-02" db="EMBL/GenBank/DDBJ databases">
        <title>Paenibacillus sp. nov., isolated from rhizosphere soil of tomato.</title>
        <authorList>
            <person name="Weon H.-Y."/>
            <person name="Lee S.A."/>
        </authorList>
    </citation>
    <scope>NUCLEOTIDE SEQUENCE [LARGE SCALE GENOMIC DNA]</scope>
    <source>
        <strain evidence="3 4">14171R-81</strain>
    </source>
</reference>
<evidence type="ECO:0000256" key="1">
    <source>
        <dbReference type="ARBA" id="ARBA00023002"/>
    </source>
</evidence>
<dbReference type="GO" id="GO:0000166">
    <property type="term" value="F:nucleotide binding"/>
    <property type="evidence" value="ECO:0007669"/>
    <property type="project" value="InterPro"/>
</dbReference>
<dbReference type="Gene3D" id="3.40.50.720">
    <property type="entry name" value="NAD(P)-binding Rossmann-like Domain"/>
    <property type="match status" value="1"/>
</dbReference>
<dbReference type="InterPro" id="IPR000683">
    <property type="entry name" value="Gfo/Idh/MocA-like_OxRdtase_N"/>
</dbReference>
<sequence>MNKFTASVVGGGAGGLLSMKALAESGRFELKAAADLRPEICEKLKAQFPGIQTFTDHHEMFAQCPTDVVCVSTFPPSHEEVTMDALKLPLKGILVEKPLGHTVASGRAILEAIKGRRLPMVVPHGMLAKITPLEIISRVHRGEIGELKLLEIQNTKWDIINAGIHWLNFFVQLTGNEPLAYVLAQADTSTRTYRDGMQVETAAVTYAQTASGIRAVMMTGDDVLVNREGKETLFRIVGTRGVIEFWGWENGYWLQNEAHPGGSLIVPEEFPVTGHQRHLENMADLIEEGTADYRLADSSLAALEIVEGAYLSATHGGIVRFPVDAFEPPSAGAKAWIPGIPYAGIGGGRDGRQL</sequence>
<dbReference type="KEGG" id="prz:GZH47_25825"/>
<proteinExistence type="predicted"/>